<sequence length="947" mass="107953">MTLFLRTVFVLLFSLTNALSSPLLFRKNIVLDESKGSVGLLEIYQNQEPADAIYSFAKQYQLDAKQEHDLLANICKSLTCVREEPVIWKKTVNIDGKWEARIEILRGQEPADVIFAALKPYGVTYLARQQLFGEVKEAQVPFSREHALLFSQNIALEGDEEFSQRLVVYDDGREPIDVLYDFAIEHSIEQRFNSLAAALLPKLCEHVVCTRDKPSIWKKPISNESGNHLGTLSILLGDEPIDAIDAFVQRIDVASVPNPLVFHQNLLEAVCGSVNCTRTTPVVYRKSIKNERGQHIGDMEILENQEVIDAAFQFIQKSGPVADEIALKNYMLQNACKSPRVRCTRNVAVVFSRTFKREDGSRFNPLTIYENEEPADKVYKFCQNENSLEYYDGIIGIVCDSDGVKCSRREPVYFSISITGAHGDYVDKFQIKVNEEPVDAMYKFFAKNGLFKKKWDFDQVMNQICDKPNVPCRRRVPLKYLDRNFTMGGFDMGQVEIWGDQEVVDVLYSLRRHFNLTENDQIKKFSEICHTDEVYCERTKAVVYRKAEITKLDFEKFGNETCKRQFVGVKFRSSFVNLPLGGYLSDFLKKDSSKDVVEHPLFCILLLLVLQAALRLITAIPKVKKRINPYQRAVVAFFIIILVSVLQAVLVEPVDEVDEAFHTFEGKLPDLVIYEGDEPVDALVKWGKDASKVGTEASAKQEDWRPIVREPIYYEILDELCNHVDGLNCTRQRAWEFVSMGGMTYFGQEYPIEIYNPMVDPIARRECISANDEPNPCIVASAKKICERIHPPPNNCIADISNHISSQLEALDKKRLDAKCSYQRLELEIDAPGRELYKKAASIARSRGMNISPFRRVDNGAYSLTFICVSIVNLPDQCINAKMMIMTGTQPYYSWSRETAEAHAAIDTFMKVKSPEDREWNDKPCTPYFNGALCAKYDKEGNMKIEV</sequence>
<feature type="transmembrane region" description="Helical" evidence="1">
    <location>
        <begin position="599"/>
        <end position="618"/>
    </location>
</feature>
<feature type="signal peptide" evidence="2">
    <location>
        <begin position="1"/>
        <end position="20"/>
    </location>
</feature>
<feature type="chain" id="PRO_5044779141" evidence="2">
    <location>
        <begin position="21"/>
        <end position="947"/>
    </location>
</feature>
<proteinExistence type="predicted"/>
<keyword evidence="4" id="KW-1185">Reference proteome</keyword>
<gene>
    <name evidence="3" type="ORF">ACHAWO_007876</name>
</gene>
<keyword evidence="1" id="KW-0812">Transmembrane</keyword>
<keyword evidence="2" id="KW-0732">Signal</keyword>
<organism evidence="3 4">
    <name type="scientific">Cyclotella atomus</name>
    <dbReference type="NCBI Taxonomy" id="382360"/>
    <lineage>
        <taxon>Eukaryota</taxon>
        <taxon>Sar</taxon>
        <taxon>Stramenopiles</taxon>
        <taxon>Ochrophyta</taxon>
        <taxon>Bacillariophyta</taxon>
        <taxon>Coscinodiscophyceae</taxon>
        <taxon>Thalassiosirophycidae</taxon>
        <taxon>Stephanodiscales</taxon>
        <taxon>Stephanodiscaceae</taxon>
        <taxon>Cyclotella</taxon>
    </lineage>
</organism>
<keyword evidence="1" id="KW-0472">Membrane</keyword>
<dbReference type="AlphaFoldDB" id="A0ABD3MZ25"/>
<evidence type="ECO:0000256" key="2">
    <source>
        <dbReference type="SAM" id="SignalP"/>
    </source>
</evidence>
<protein>
    <submittedName>
        <fullName evidence="3">Uncharacterized protein</fullName>
    </submittedName>
</protein>
<feature type="transmembrane region" description="Helical" evidence="1">
    <location>
        <begin position="630"/>
        <end position="650"/>
    </location>
</feature>
<comment type="caution">
    <text evidence="3">The sequence shown here is derived from an EMBL/GenBank/DDBJ whole genome shotgun (WGS) entry which is preliminary data.</text>
</comment>
<name>A0ABD3MZ25_9STRA</name>
<dbReference type="EMBL" id="JALLPJ020001336">
    <property type="protein sequence ID" value="KAL3769135.1"/>
    <property type="molecule type" value="Genomic_DNA"/>
</dbReference>
<keyword evidence="1" id="KW-1133">Transmembrane helix</keyword>
<evidence type="ECO:0000256" key="1">
    <source>
        <dbReference type="SAM" id="Phobius"/>
    </source>
</evidence>
<evidence type="ECO:0000313" key="4">
    <source>
        <dbReference type="Proteomes" id="UP001530400"/>
    </source>
</evidence>
<dbReference type="Proteomes" id="UP001530400">
    <property type="component" value="Unassembled WGS sequence"/>
</dbReference>
<accession>A0ABD3MZ25</accession>
<evidence type="ECO:0000313" key="3">
    <source>
        <dbReference type="EMBL" id="KAL3769135.1"/>
    </source>
</evidence>
<reference evidence="3 4" key="1">
    <citation type="submission" date="2024-10" db="EMBL/GenBank/DDBJ databases">
        <title>Updated reference genomes for cyclostephanoid diatoms.</title>
        <authorList>
            <person name="Roberts W.R."/>
            <person name="Alverson A.J."/>
        </authorList>
    </citation>
    <scope>NUCLEOTIDE SEQUENCE [LARGE SCALE GENOMIC DNA]</scope>
    <source>
        <strain evidence="3 4">AJA010-31</strain>
    </source>
</reference>